<dbReference type="EMBL" id="HACG01051670">
    <property type="protein sequence ID" value="CEK98541.1"/>
    <property type="molecule type" value="Transcribed_RNA"/>
</dbReference>
<gene>
    <name evidence="2" type="primary">ORF218979</name>
</gene>
<name>A0A0B7C1Q3_9EUPU</name>
<accession>A0A0B7C1Q3</accession>
<feature type="non-terminal residue" evidence="2">
    <location>
        <position position="1"/>
    </location>
</feature>
<proteinExistence type="predicted"/>
<feature type="region of interest" description="Disordered" evidence="1">
    <location>
        <begin position="24"/>
        <end position="47"/>
    </location>
</feature>
<protein>
    <submittedName>
        <fullName evidence="2">Uncharacterized protein</fullName>
    </submittedName>
</protein>
<evidence type="ECO:0000256" key="1">
    <source>
        <dbReference type="SAM" id="MobiDB-lite"/>
    </source>
</evidence>
<dbReference type="AlphaFoldDB" id="A0A0B7C1Q3"/>
<organism evidence="2">
    <name type="scientific">Arion vulgaris</name>
    <dbReference type="NCBI Taxonomy" id="1028688"/>
    <lineage>
        <taxon>Eukaryota</taxon>
        <taxon>Metazoa</taxon>
        <taxon>Spiralia</taxon>
        <taxon>Lophotrochozoa</taxon>
        <taxon>Mollusca</taxon>
        <taxon>Gastropoda</taxon>
        <taxon>Heterobranchia</taxon>
        <taxon>Euthyneura</taxon>
        <taxon>Panpulmonata</taxon>
        <taxon>Eupulmonata</taxon>
        <taxon>Stylommatophora</taxon>
        <taxon>Helicina</taxon>
        <taxon>Arionoidea</taxon>
        <taxon>Arionidae</taxon>
        <taxon>Arion</taxon>
    </lineage>
</organism>
<feature type="non-terminal residue" evidence="2">
    <location>
        <position position="162"/>
    </location>
</feature>
<sequence length="162" mass="18885">ERVAFIKKSNARLQKELCDIQAAKEERQKRQQTVETPTRQLKRDTRSIPGLTLEKTTDMKVLQKKYETLDRQVKEINNSLKTRYLPKVHNVKLKETLDEKVAYRDHLLWQSQVYKARVQKLKIALEAAHAYNNVKPPHQTVGDAVTLAFQLSSGMWVTETEK</sequence>
<evidence type="ECO:0000313" key="2">
    <source>
        <dbReference type="EMBL" id="CEK98541.1"/>
    </source>
</evidence>
<reference evidence="2" key="1">
    <citation type="submission" date="2014-12" db="EMBL/GenBank/DDBJ databases">
        <title>Insight into the proteome of Arion vulgaris.</title>
        <authorList>
            <person name="Aradska J."/>
            <person name="Bulat T."/>
            <person name="Smidak R."/>
            <person name="Sarate P."/>
            <person name="Gangsoo J."/>
            <person name="Sialana F."/>
            <person name="Bilban M."/>
            <person name="Lubec G."/>
        </authorList>
    </citation>
    <scope>NUCLEOTIDE SEQUENCE</scope>
    <source>
        <tissue evidence="2">Skin</tissue>
    </source>
</reference>